<evidence type="ECO:0000313" key="3">
    <source>
        <dbReference type="Proteomes" id="UP001597156"/>
    </source>
</evidence>
<comment type="caution">
    <text evidence="2">The sequence shown here is derived from an EMBL/GenBank/DDBJ whole genome shotgun (WGS) entry which is preliminary data.</text>
</comment>
<feature type="compositionally biased region" description="Low complexity" evidence="1">
    <location>
        <begin position="333"/>
        <end position="344"/>
    </location>
</feature>
<feature type="compositionally biased region" description="Basic residues" evidence="1">
    <location>
        <begin position="358"/>
        <end position="374"/>
    </location>
</feature>
<proteinExistence type="predicted"/>
<feature type="region of interest" description="Disordered" evidence="1">
    <location>
        <begin position="325"/>
        <end position="374"/>
    </location>
</feature>
<name>A0ABW3PP48_9LACO</name>
<dbReference type="Proteomes" id="UP001597156">
    <property type="component" value="Unassembled WGS sequence"/>
</dbReference>
<keyword evidence="3" id="KW-1185">Reference proteome</keyword>
<evidence type="ECO:0000256" key="1">
    <source>
        <dbReference type="SAM" id="MobiDB-lite"/>
    </source>
</evidence>
<accession>A0ABW3PP48</accession>
<dbReference type="EMBL" id="JBHTLH010000005">
    <property type="protein sequence ID" value="MFD1124080.1"/>
    <property type="molecule type" value="Genomic_DNA"/>
</dbReference>
<gene>
    <name evidence="2" type="ORF">ACFQ22_01715</name>
</gene>
<reference evidence="3" key="1">
    <citation type="journal article" date="2019" name="Int. J. Syst. Evol. Microbiol.">
        <title>The Global Catalogue of Microorganisms (GCM) 10K type strain sequencing project: providing services to taxonomists for standard genome sequencing and annotation.</title>
        <authorList>
            <consortium name="The Broad Institute Genomics Platform"/>
            <consortium name="The Broad Institute Genome Sequencing Center for Infectious Disease"/>
            <person name="Wu L."/>
            <person name="Ma J."/>
        </authorList>
    </citation>
    <scope>NUCLEOTIDE SEQUENCE [LARGE SCALE GENOMIC DNA]</scope>
    <source>
        <strain evidence="3">CCUG 71848</strain>
    </source>
</reference>
<organism evidence="2 3">
    <name type="scientific">Lentilactobacillus raoultii</name>
    <dbReference type="NCBI Taxonomy" id="1987503"/>
    <lineage>
        <taxon>Bacteria</taxon>
        <taxon>Bacillati</taxon>
        <taxon>Bacillota</taxon>
        <taxon>Bacilli</taxon>
        <taxon>Lactobacillales</taxon>
        <taxon>Lactobacillaceae</taxon>
        <taxon>Lentilactobacillus</taxon>
    </lineage>
</organism>
<protein>
    <submittedName>
        <fullName evidence="2">Uncharacterized protein</fullName>
    </submittedName>
</protein>
<evidence type="ECO:0000313" key="2">
    <source>
        <dbReference type="EMBL" id="MFD1124080.1"/>
    </source>
</evidence>
<sequence length="374" mass="42529">MNSDKEIIDRVNKIMRQYGSPFIDGSRQLLEKFGENNQKTASDFLISFLIAMVSASVHPIPQLTEEDIMVTVGAIDTALPTDVETNELFDEIVQTGYLFLWSLAGQGDIELTPGQVTKAFGAVTDYQPMFSDFDELEDMDDFDEVDPDDPDWEIYHYERPDLPEYRVTTANRIRATALDLAEKLVDSGQLKPIVGKVSELYEDDVIFNLVGVVSHLYGEYRRTPSRWTKKALKGVLTGYLVKDASIRPVEYSQVGAILKTFMTFAAKNRFVSEKIAERMKRAIDEIEPKMIQLGSDKQNFSEDKRDWLANTNANHFMKEDDDQFSDVSDDQLFDNSASDNASSSTKPGSEGRVISLSKWKKQNKKKKKRKPKKR</sequence>
<dbReference type="RefSeq" id="WP_121977694.1">
    <property type="nucleotide sequence ID" value="NZ_JBHTLH010000005.1"/>
</dbReference>